<accession>A0A650CVT5</accession>
<dbReference type="GeneID" id="42779600"/>
<keyword evidence="1" id="KW-0812">Transmembrane</keyword>
<evidence type="ECO:0000313" key="5">
    <source>
        <dbReference type="Proteomes" id="UP000474054"/>
    </source>
</evidence>
<dbReference type="Proteomes" id="UP000426328">
    <property type="component" value="Chromosome"/>
</dbReference>
<feature type="transmembrane region" description="Helical" evidence="1">
    <location>
        <begin position="204"/>
        <end position="222"/>
    </location>
</feature>
<dbReference type="Proteomes" id="UP000474054">
    <property type="component" value="Unassembled WGS sequence"/>
</dbReference>
<dbReference type="RefSeq" id="WP_152941467.1">
    <property type="nucleotide sequence ID" value="NZ_CP045482.1"/>
</dbReference>
<keyword evidence="1" id="KW-1133">Transmembrane helix</keyword>
<proteinExistence type="predicted"/>
<dbReference type="AlphaFoldDB" id="A0A650CVT5"/>
<sequence length="236" mass="26833">MFLFSLFSLYSTISHQQFDSSISLEAGKFEVFNITVIYYSAHYCIQKIIEIEEVEKVFCNDTMIINQTEVLPNITAYLPAGTFLQKITCSEGFFYIAPCKLGHNTSSFIYNGTKDGLYVYYNISYALGSKYIFILYYNASGIPIKGCDIKCCCGKIEMKATYVLWKTNLINNESLPNFPGYTLATILTYNFSKAAQGEQRFHDILLGITSLGLSIIILILLLRPKMRMNDNEKKTL</sequence>
<reference evidence="2 5" key="1">
    <citation type="submission" date="2019-10" db="EMBL/GenBank/DDBJ databases">
        <title>Comparative genomics of sulfur disproportionating microorganisms.</title>
        <authorList>
            <person name="Ward L.M."/>
            <person name="Bertran E."/>
            <person name="Johnston D."/>
        </authorList>
    </citation>
    <scope>NUCLEOTIDE SEQUENCE [LARGE SCALE GENOMIC DNA]</scope>
    <source>
        <strain evidence="2 5">DSM 3772</strain>
    </source>
</reference>
<evidence type="ECO:0000256" key="1">
    <source>
        <dbReference type="SAM" id="Phobius"/>
    </source>
</evidence>
<dbReference type="EMBL" id="WHYS01000002">
    <property type="protein sequence ID" value="MQL55524.1"/>
    <property type="molecule type" value="Genomic_DNA"/>
</dbReference>
<dbReference type="KEGG" id="aamb:D1866_07640"/>
<gene>
    <name evidence="3" type="ORF">D1866_07640</name>
    <name evidence="2" type="ORF">GFB69_07180</name>
</gene>
<reference evidence="3 4" key="2">
    <citation type="submission" date="2019-10" db="EMBL/GenBank/DDBJ databases">
        <title>Genome Sequences from Six Type Strain Members of the Archaeal Family Sulfolobaceae: Acidianus ambivalens, Acidianus infernus, Metallosphaera prunae, Stygiolobus azoricus, Sulfolobus metallicus, and Sulfurisphaera ohwakuensis.</title>
        <authorList>
            <person name="Counts J.A."/>
            <person name="Kelly R.M."/>
        </authorList>
    </citation>
    <scope>NUCLEOTIDE SEQUENCE [LARGE SCALE GENOMIC DNA]</scope>
    <source>
        <strain evidence="3 4">LEI 10</strain>
    </source>
</reference>
<protein>
    <submittedName>
        <fullName evidence="3">Uncharacterized protein</fullName>
    </submittedName>
</protein>
<evidence type="ECO:0000313" key="3">
    <source>
        <dbReference type="EMBL" id="QGR21888.1"/>
    </source>
</evidence>
<organism evidence="3 4">
    <name type="scientific">Acidianus ambivalens</name>
    <name type="common">Desulfurolobus ambivalens</name>
    <dbReference type="NCBI Taxonomy" id="2283"/>
    <lineage>
        <taxon>Archaea</taxon>
        <taxon>Thermoproteota</taxon>
        <taxon>Thermoprotei</taxon>
        <taxon>Sulfolobales</taxon>
        <taxon>Sulfolobaceae</taxon>
        <taxon>Acidianus</taxon>
    </lineage>
</organism>
<evidence type="ECO:0000313" key="2">
    <source>
        <dbReference type="EMBL" id="MQL55524.1"/>
    </source>
</evidence>
<keyword evidence="4" id="KW-1185">Reference proteome</keyword>
<dbReference type="EMBL" id="CP045482">
    <property type="protein sequence ID" value="QGR21888.1"/>
    <property type="molecule type" value="Genomic_DNA"/>
</dbReference>
<name>A0A650CVT5_ACIAM</name>
<keyword evidence="1" id="KW-0472">Membrane</keyword>
<evidence type="ECO:0000313" key="4">
    <source>
        <dbReference type="Proteomes" id="UP000426328"/>
    </source>
</evidence>